<feature type="signal peptide" evidence="5">
    <location>
        <begin position="1"/>
        <end position="18"/>
    </location>
</feature>
<dbReference type="Gene3D" id="2.130.10.10">
    <property type="entry name" value="YVTN repeat-like/Quinoprotein amine dehydrogenase"/>
    <property type="match status" value="2"/>
</dbReference>
<reference evidence="6" key="1">
    <citation type="submission" date="2020-10" db="EMBL/GenBank/DDBJ databases">
        <title>Unveiling of a novel bifunctional photoreceptor, Dualchrome1, isolated from a cosmopolitan green alga.</title>
        <authorList>
            <person name="Suzuki S."/>
            <person name="Kawachi M."/>
        </authorList>
    </citation>
    <scope>NUCLEOTIDE SEQUENCE</scope>
    <source>
        <strain evidence="6">NIES 2893</strain>
    </source>
</reference>
<dbReference type="PANTHER" id="PTHR45532">
    <property type="entry name" value="WD REPEAT-CONTAINING PROTEIN 97"/>
    <property type="match status" value="1"/>
</dbReference>
<feature type="region of interest" description="Disordered" evidence="4">
    <location>
        <begin position="404"/>
        <end position="459"/>
    </location>
</feature>
<dbReference type="EMBL" id="BNJQ01000022">
    <property type="protein sequence ID" value="GHP08794.1"/>
    <property type="molecule type" value="Genomic_DNA"/>
</dbReference>
<name>A0A830HNP8_9CHLO</name>
<evidence type="ECO:0000256" key="4">
    <source>
        <dbReference type="SAM" id="MobiDB-lite"/>
    </source>
</evidence>
<feature type="chain" id="PRO_5032778503" evidence="5">
    <location>
        <begin position="19"/>
        <end position="899"/>
    </location>
</feature>
<gene>
    <name evidence="6" type="ORF">PPROV_000753100</name>
</gene>
<keyword evidence="5" id="KW-0732">Signal</keyword>
<dbReference type="PANTHER" id="PTHR45532:SF1">
    <property type="entry name" value="WD REPEAT-CONTAINING PROTEIN 97"/>
    <property type="match status" value="1"/>
</dbReference>
<protein>
    <submittedName>
        <fullName evidence="6">Uncharacterized protein</fullName>
    </submittedName>
</protein>
<dbReference type="SUPFAM" id="SSF50978">
    <property type="entry name" value="WD40 repeat-like"/>
    <property type="match status" value="1"/>
</dbReference>
<feature type="compositionally biased region" description="Gly residues" evidence="4">
    <location>
        <begin position="886"/>
        <end position="899"/>
    </location>
</feature>
<feature type="region of interest" description="Disordered" evidence="4">
    <location>
        <begin position="818"/>
        <end position="839"/>
    </location>
</feature>
<keyword evidence="1 3" id="KW-0853">WD repeat</keyword>
<dbReference type="Proteomes" id="UP000660262">
    <property type="component" value="Unassembled WGS sequence"/>
</dbReference>
<evidence type="ECO:0000256" key="3">
    <source>
        <dbReference type="PROSITE-ProRule" id="PRU00221"/>
    </source>
</evidence>
<evidence type="ECO:0000256" key="1">
    <source>
        <dbReference type="ARBA" id="ARBA00022574"/>
    </source>
</evidence>
<evidence type="ECO:0000256" key="2">
    <source>
        <dbReference type="ARBA" id="ARBA00022737"/>
    </source>
</evidence>
<dbReference type="InterPro" id="IPR036322">
    <property type="entry name" value="WD40_repeat_dom_sf"/>
</dbReference>
<dbReference type="SMART" id="SM00320">
    <property type="entry name" value="WD40"/>
    <property type="match status" value="4"/>
</dbReference>
<sequence>MCLCAASLVTAGASGVDCWSCIGETPPLLDDDPDAAIRRDRWLRSFQGVSWRYGKFAELRREHHLHLPGVKRDGKWCDTIHLPKNGDWVFAAVRSDVYVFDLDTGNMLHTFADLHTSSITCIAWKHDAGMMLTGSMAGEAKAWRLALTSSRRDPSKPLDMSHATWNLVHAGDIGKYSAPLAAVTLHPGEKDVYTVSRDGSIELWDLATCTSTYRMKLGTKGEDSNLPRGAKQHLAEVSCFLPMNGPFSLVAFGTDVLCLRLVRLSRKLALFSSPITRMSDTSGGRENSEGKLVHGDVVRLEHEDGTLRLVSSSGDVISTMGPQPSTRSLLDTSLDEITGDVYARLTDYSVHIWSTRTPDNTRYLEHGDHLAHWISASTVMRPVAFATYRAPEPAFLDRSMSRLSTASGGFSSPGETWGRSPSPTTPQPSSPPSKMLSPSPTQMSSPEDNAGDDNSFEEDDDTATLVLASGSSTGDMYIFDAHDPLHNVVRRVQCHRNTPILFVAGVPELGLVVTACESEVRSWDWDTFQLRMRCALHEPFSRGAILVVSPGSLPDVQASSHHTFGRKRASGGAMNAQLVLGGTRGSVRTIDLRMGQVSPTSCSLDGNRRAFFSSALPGDHLGPVVALAVSPRLFRFASAGADGTVSVFDGERNLLRSLTLAEPARCVAFSPQHNGDVFVSLGGSLEVVPHWTFQDASSLLGFAPEAEDIASQLERVDKESFVEARGSVSEMLPWGGSLARAKEQNKINALSPLRDADAVNEAEERAVAPSRPWQPNRPYESGSVPLEDIPGIDIEPELLPDISALDLWKRVGEEQKKAAKKRAKEDRRKRRVERKQKSWVPTEVALRRSSIPTIREAIQEYTGEQSLVVRSATSLGVLESKKKKNGGGGGGGGGGLPQL</sequence>
<comment type="caution">
    <text evidence="6">The sequence shown here is derived from an EMBL/GenBank/DDBJ whole genome shotgun (WGS) entry which is preliminary data.</text>
</comment>
<feature type="repeat" description="WD" evidence="3">
    <location>
        <begin position="173"/>
        <end position="214"/>
    </location>
</feature>
<feature type="compositionally biased region" description="Polar residues" evidence="4">
    <location>
        <begin position="404"/>
        <end position="414"/>
    </location>
</feature>
<dbReference type="InterPro" id="IPR019775">
    <property type="entry name" value="WD40_repeat_CS"/>
</dbReference>
<evidence type="ECO:0000313" key="6">
    <source>
        <dbReference type="EMBL" id="GHP08794.1"/>
    </source>
</evidence>
<dbReference type="OrthoDB" id="10262475at2759"/>
<proteinExistence type="predicted"/>
<dbReference type="Pfam" id="PF00400">
    <property type="entry name" value="WD40"/>
    <property type="match status" value="2"/>
</dbReference>
<feature type="repeat" description="WD" evidence="3">
    <location>
        <begin position="112"/>
        <end position="145"/>
    </location>
</feature>
<evidence type="ECO:0000256" key="5">
    <source>
        <dbReference type="SAM" id="SignalP"/>
    </source>
</evidence>
<feature type="region of interest" description="Disordered" evidence="4">
    <location>
        <begin position="878"/>
        <end position="899"/>
    </location>
</feature>
<dbReference type="InterPro" id="IPR001680">
    <property type="entry name" value="WD40_rpt"/>
</dbReference>
<dbReference type="PROSITE" id="PS50082">
    <property type="entry name" value="WD_REPEATS_2"/>
    <property type="match status" value="2"/>
</dbReference>
<organism evidence="6 7">
    <name type="scientific">Pycnococcus provasolii</name>
    <dbReference type="NCBI Taxonomy" id="41880"/>
    <lineage>
        <taxon>Eukaryota</taxon>
        <taxon>Viridiplantae</taxon>
        <taxon>Chlorophyta</taxon>
        <taxon>Pseudoscourfieldiophyceae</taxon>
        <taxon>Pseudoscourfieldiales</taxon>
        <taxon>Pycnococcaceae</taxon>
        <taxon>Pycnococcus</taxon>
    </lineage>
</organism>
<keyword evidence="2" id="KW-0677">Repeat</keyword>
<evidence type="ECO:0000313" key="7">
    <source>
        <dbReference type="Proteomes" id="UP000660262"/>
    </source>
</evidence>
<feature type="compositionally biased region" description="Acidic residues" evidence="4">
    <location>
        <begin position="449"/>
        <end position="459"/>
    </location>
</feature>
<accession>A0A830HNP8</accession>
<keyword evidence="7" id="KW-1185">Reference proteome</keyword>
<feature type="compositionally biased region" description="Basic residues" evidence="4">
    <location>
        <begin position="818"/>
        <end position="834"/>
    </location>
</feature>
<dbReference type="PROSITE" id="PS00678">
    <property type="entry name" value="WD_REPEATS_1"/>
    <property type="match status" value="1"/>
</dbReference>
<dbReference type="InterPro" id="IPR015943">
    <property type="entry name" value="WD40/YVTN_repeat-like_dom_sf"/>
</dbReference>
<dbReference type="AlphaFoldDB" id="A0A830HNP8"/>